<dbReference type="AlphaFoldDB" id="A0AAD7D8U5"/>
<organism evidence="2 3">
    <name type="scientific">Mycena rosella</name>
    <name type="common">Pink bonnet</name>
    <name type="synonym">Agaricus rosellus</name>
    <dbReference type="NCBI Taxonomy" id="1033263"/>
    <lineage>
        <taxon>Eukaryota</taxon>
        <taxon>Fungi</taxon>
        <taxon>Dikarya</taxon>
        <taxon>Basidiomycota</taxon>
        <taxon>Agaricomycotina</taxon>
        <taxon>Agaricomycetes</taxon>
        <taxon>Agaricomycetidae</taxon>
        <taxon>Agaricales</taxon>
        <taxon>Marasmiineae</taxon>
        <taxon>Mycenaceae</taxon>
        <taxon>Mycena</taxon>
    </lineage>
</organism>
<protein>
    <submittedName>
        <fullName evidence="2">Uncharacterized protein</fullName>
    </submittedName>
</protein>
<evidence type="ECO:0000256" key="1">
    <source>
        <dbReference type="SAM" id="MobiDB-lite"/>
    </source>
</evidence>
<evidence type="ECO:0000313" key="3">
    <source>
        <dbReference type="Proteomes" id="UP001221757"/>
    </source>
</evidence>
<gene>
    <name evidence="2" type="ORF">B0H17DRAFT_1138972</name>
</gene>
<accession>A0AAD7D8U5</accession>
<keyword evidence="3" id="KW-1185">Reference proteome</keyword>
<dbReference type="EMBL" id="JARKIE010000127">
    <property type="protein sequence ID" value="KAJ7679833.1"/>
    <property type="molecule type" value="Genomic_DNA"/>
</dbReference>
<dbReference type="Proteomes" id="UP001221757">
    <property type="component" value="Unassembled WGS sequence"/>
</dbReference>
<name>A0AAD7D8U5_MYCRO</name>
<sequence length="287" mass="31475">MYDYGDDGDLDCYQAMHSAHPKGLHLTQPWAARSKLIGNLPLSLKLLQLAAKFLRTFDSALVRDLTIFVRDATGVEEGVAKKKKKSGEVAVHLFSSRRPPPTTGTKTFSSTIRLFLSFFRILCIMPVFSKPVSSLAKPQLISAAQTFNLDSTGNVATLRGLIRGYIVANKAAVMGNPDHACLFPRKEREEWDARSGSPSSWHGIGSDRSRRSTPDSDQADQATPAPPDDPPAHEDAPDAGDTLNDHDVRTHLLQSMNPAALSQALQLMFGQDNTHWFASQFGHRVPS</sequence>
<feature type="region of interest" description="Disordered" evidence="1">
    <location>
        <begin position="192"/>
        <end position="245"/>
    </location>
</feature>
<proteinExistence type="predicted"/>
<comment type="caution">
    <text evidence="2">The sequence shown here is derived from an EMBL/GenBank/DDBJ whole genome shotgun (WGS) entry which is preliminary data.</text>
</comment>
<evidence type="ECO:0000313" key="2">
    <source>
        <dbReference type="EMBL" id="KAJ7679833.1"/>
    </source>
</evidence>
<feature type="compositionally biased region" description="Basic and acidic residues" evidence="1">
    <location>
        <begin position="205"/>
        <end position="214"/>
    </location>
</feature>
<reference evidence="2" key="1">
    <citation type="submission" date="2023-03" db="EMBL/GenBank/DDBJ databases">
        <title>Massive genome expansion in bonnet fungi (Mycena s.s.) driven by repeated elements and novel gene families across ecological guilds.</title>
        <authorList>
            <consortium name="Lawrence Berkeley National Laboratory"/>
            <person name="Harder C.B."/>
            <person name="Miyauchi S."/>
            <person name="Viragh M."/>
            <person name="Kuo A."/>
            <person name="Thoen E."/>
            <person name="Andreopoulos B."/>
            <person name="Lu D."/>
            <person name="Skrede I."/>
            <person name="Drula E."/>
            <person name="Henrissat B."/>
            <person name="Morin E."/>
            <person name="Kohler A."/>
            <person name="Barry K."/>
            <person name="LaButti K."/>
            <person name="Morin E."/>
            <person name="Salamov A."/>
            <person name="Lipzen A."/>
            <person name="Mereny Z."/>
            <person name="Hegedus B."/>
            <person name="Baldrian P."/>
            <person name="Stursova M."/>
            <person name="Weitz H."/>
            <person name="Taylor A."/>
            <person name="Grigoriev I.V."/>
            <person name="Nagy L.G."/>
            <person name="Martin F."/>
            <person name="Kauserud H."/>
        </authorList>
    </citation>
    <scope>NUCLEOTIDE SEQUENCE</scope>
    <source>
        <strain evidence="2">CBHHK067</strain>
    </source>
</reference>